<gene>
    <name evidence="4" type="ORF">DMA12_27185</name>
</gene>
<proteinExistence type="predicted"/>
<dbReference type="FunFam" id="3.20.20.70:FF:000022">
    <property type="entry name" value="3-keto-L-gulonate-6-phosphate decarboxylase UlaD"/>
    <property type="match status" value="1"/>
</dbReference>
<dbReference type="Gene3D" id="3.20.20.70">
    <property type="entry name" value="Aldolase class I"/>
    <property type="match status" value="1"/>
</dbReference>
<dbReference type="GO" id="GO:0004590">
    <property type="term" value="F:orotidine-5'-phosphate decarboxylase activity"/>
    <property type="evidence" value="ECO:0007669"/>
    <property type="project" value="InterPro"/>
</dbReference>
<dbReference type="PANTHER" id="PTHR35039">
    <property type="entry name" value="3-KETO-L-GULONATE-6-PHOSPHATE DECARBOXYLASE SGBH-RELATED"/>
    <property type="match status" value="1"/>
</dbReference>
<feature type="domain" description="Orotidine 5'-phosphate decarboxylase" evidence="3">
    <location>
        <begin position="54"/>
        <end position="257"/>
    </location>
</feature>
<evidence type="ECO:0000259" key="3">
    <source>
        <dbReference type="SMART" id="SM00934"/>
    </source>
</evidence>
<sequence>MQGKLTIVRPLLTLGRRQARTDTKECATVTETHTRAARLGSLEEQRTAVRPGRKVQVALDTKNIFDALAAARQVGQHIDIIEIGTVLCLAEGMRAVREMRACYPDHLLLADIRVAEAGSILSRLAFEAGADLVSVVSGAAPESFAAVVDVAAEFGGDVQVELSDGWTWALVEKCRDLGIRHFILHRSRDAEARGELSWSADDLASISRIHELGGRVSVTGGMSVSEVPHFAAYPVEIFIAGRALYDSADPAASAWDFRAAVANLPSLK</sequence>
<dbReference type="InterPro" id="IPR041710">
    <property type="entry name" value="HPS/KGPDC"/>
</dbReference>
<evidence type="ECO:0000313" key="5">
    <source>
        <dbReference type="Proteomes" id="UP000286716"/>
    </source>
</evidence>
<reference evidence="4 5" key="1">
    <citation type="submission" date="2018-05" db="EMBL/GenBank/DDBJ databases">
        <title>Evolution of GPA BGCs.</title>
        <authorList>
            <person name="Waglechner N."/>
            <person name="Wright G.D."/>
        </authorList>
    </citation>
    <scope>NUCLEOTIDE SEQUENCE [LARGE SCALE GENOMIC DNA]</scope>
    <source>
        <strain evidence="4 5">DSM 5908</strain>
    </source>
</reference>
<dbReference type="InterPro" id="IPR013785">
    <property type="entry name" value="Aldolase_TIM"/>
</dbReference>
<dbReference type="EMBL" id="QHHU01000040">
    <property type="protein sequence ID" value="RSM40367.1"/>
    <property type="molecule type" value="Genomic_DNA"/>
</dbReference>
<dbReference type="PANTHER" id="PTHR35039:SF3">
    <property type="entry name" value="3-KETO-L-GULONATE-6-PHOSPHATE DECARBOXYLASE SGBH-RELATED"/>
    <property type="match status" value="1"/>
</dbReference>
<organism evidence="4 5">
    <name type="scientific">Amycolatopsis balhimycina DSM 5908</name>
    <dbReference type="NCBI Taxonomy" id="1081091"/>
    <lineage>
        <taxon>Bacteria</taxon>
        <taxon>Bacillati</taxon>
        <taxon>Actinomycetota</taxon>
        <taxon>Actinomycetes</taxon>
        <taxon>Pseudonocardiales</taxon>
        <taxon>Pseudonocardiaceae</taxon>
        <taxon>Amycolatopsis</taxon>
    </lineage>
</organism>
<dbReference type="AlphaFoldDB" id="A0A428WBR7"/>
<dbReference type="SUPFAM" id="SSF51366">
    <property type="entry name" value="Ribulose-phoshate binding barrel"/>
    <property type="match status" value="1"/>
</dbReference>
<dbReference type="Pfam" id="PF00215">
    <property type="entry name" value="OMPdecase"/>
    <property type="match status" value="1"/>
</dbReference>
<accession>A0A428WBR7</accession>
<comment type="caution">
    <text evidence="4">The sequence shown here is derived from an EMBL/GenBank/DDBJ whole genome shotgun (WGS) entry which is preliminary data.</text>
</comment>
<keyword evidence="1" id="KW-0456">Lyase</keyword>
<dbReference type="InterPro" id="IPR001754">
    <property type="entry name" value="OMPdeCOase_dom"/>
</dbReference>
<keyword evidence="5" id="KW-1185">Reference proteome</keyword>
<dbReference type="CDD" id="cd04726">
    <property type="entry name" value="KGPDC_HPS"/>
    <property type="match status" value="1"/>
</dbReference>
<name>A0A428WBR7_AMYBA</name>
<evidence type="ECO:0000256" key="1">
    <source>
        <dbReference type="ARBA" id="ARBA00023239"/>
    </source>
</evidence>
<dbReference type="SMART" id="SM00934">
    <property type="entry name" value="OMPdecase"/>
    <property type="match status" value="1"/>
</dbReference>
<dbReference type="OrthoDB" id="7943715at2"/>
<dbReference type="GO" id="GO:0019854">
    <property type="term" value="P:L-ascorbic acid catabolic process"/>
    <property type="evidence" value="ECO:0007669"/>
    <property type="project" value="TreeGrafter"/>
</dbReference>
<dbReference type="GO" id="GO:0033982">
    <property type="term" value="F:3-dehydro-L-gulonate-6-phosphate decarboxylase activity"/>
    <property type="evidence" value="ECO:0007669"/>
    <property type="project" value="TreeGrafter"/>
</dbReference>
<dbReference type="GO" id="GO:0006207">
    <property type="term" value="P:'de novo' pyrimidine nucleobase biosynthetic process"/>
    <property type="evidence" value="ECO:0007669"/>
    <property type="project" value="InterPro"/>
</dbReference>
<protein>
    <submittedName>
        <fullName evidence="4">3-keto-L-gulonate-6-phosphate decarboxylase</fullName>
    </submittedName>
</protein>
<dbReference type="Proteomes" id="UP000286716">
    <property type="component" value="Unassembled WGS sequence"/>
</dbReference>
<dbReference type="InterPro" id="IPR011060">
    <property type="entry name" value="RibuloseP-bd_barrel"/>
</dbReference>
<keyword evidence="2" id="KW-0119">Carbohydrate metabolism</keyword>
<evidence type="ECO:0000256" key="2">
    <source>
        <dbReference type="ARBA" id="ARBA00023277"/>
    </source>
</evidence>
<evidence type="ECO:0000313" key="4">
    <source>
        <dbReference type="EMBL" id="RSM40367.1"/>
    </source>
</evidence>